<dbReference type="InterPro" id="IPR016161">
    <property type="entry name" value="Ald_DH/histidinol_DH"/>
</dbReference>
<dbReference type="Pfam" id="PF00171">
    <property type="entry name" value="Aldedh"/>
    <property type="match status" value="1"/>
</dbReference>
<accession>A0A3M9MRE2</accession>
<evidence type="ECO:0000259" key="8">
    <source>
        <dbReference type="Pfam" id="PF00171"/>
    </source>
</evidence>
<evidence type="ECO:0000256" key="3">
    <source>
        <dbReference type="ARBA" id="ARBA00022650"/>
    </source>
</evidence>
<dbReference type="GO" id="GO:0050661">
    <property type="term" value="F:NADP binding"/>
    <property type="evidence" value="ECO:0007669"/>
    <property type="project" value="InterPro"/>
</dbReference>
<protein>
    <recommendedName>
        <fullName evidence="7">Gamma-glutamyl phosphate reductase</fullName>
        <shortName evidence="7">GPR</shortName>
        <ecNumber evidence="7">1.2.1.41</ecNumber>
    </recommendedName>
    <alternativeName>
        <fullName evidence="7">Glutamate-5-semialdehyde dehydrogenase</fullName>
    </alternativeName>
    <alternativeName>
        <fullName evidence="7">Glutamyl-gamma-semialdehyde dehydrogenase</fullName>
        <shortName evidence="7">GSA dehydrogenase</shortName>
    </alternativeName>
</protein>
<dbReference type="InterPro" id="IPR015590">
    <property type="entry name" value="Aldehyde_DH_dom"/>
</dbReference>
<keyword evidence="3 7" id="KW-0641">Proline biosynthesis</keyword>
<evidence type="ECO:0000313" key="10">
    <source>
        <dbReference type="Proteomes" id="UP000271010"/>
    </source>
</evidence>
<proteinExistence type="inferred from homology"/>
<comment type="catalytic activity">
    <reaction evidence="6 7">
        <text>L-glutamate 5-semialdehyde + phosphate + NADP(+) = L-glutamyl 5-phosphate + NADPH + H(+)</text>
        <dbReference type="Rhea" id="RHEA:19541"/>
        <dbReference type="ChEBI" id="CHEBI:15378"/>
        <dbReference type="ChEBI" id="CHEBI:43474"/>
        <dbReference type="ChEBI" id="CHEBI:57783"/>
        <dbReference type="ChEBI" id="CHEBI:58066"/>
        <dbReference type="ChEBI" id="CHEBI:58274"/>
        <dbReference type="ChEBI" id="CHEBI:58349"/>
        <dbReference type="EC" id="1.2.1.41"/>
    </reaction>
</comment>
<evidence type="ECO:0000256" key="7">
    <source>
        <dbReference type="HAMAP-Rule" id="MF_00412"/>
    </source>
</evidence>
<keyword evidence="5 7" id="KW-0560">Oxidoreductase</keyword>
<keyword evidence="4 7" id="KW-0521">NADP</keyword>
<dbReference type="SUPFAM" id="SSF53720">
    <property type="entry name" value="ALDH-like"/>
    <property type="match status" value="1"/>
</dbReference>
<keyword evidence="2 7" id="KW-0028">Amino-acid biosynthesis</keyword>
<dbReference type="GO" id="GO:0004350">
    <property type="term" value="F:glutamate-5-semialdehyde dehydrogenase activity"/>
    <property type="evidence" value="ECO:0007669"/>
    <property type="project" value="UniProtKB-UniRule"/>
</dbReference>
<dbReference type="InterPro" id="IPR020593">
    <property type="entry name" value="G-glutamylP_reductase_CS"/>
</dbReference>
<dbReference type="InterPro" id="IPR012134">
    <property type="entry name" value="Glu-5-SA_DH"/>
</dbReference>
<dbReference type="PANTHER" id="PTHR11063">
    <property type="entry name" value="GLUTAMATE SEMIALDEHYDE DEHYDROGENASE"/>
    <property type="match status" value="1"/>
</dbReference>
<dbReference type="NCBIfam" id="TIGR00407">
    <property type="entry name" value="proA"/>
    <property type="match status" value="1"/>
</dbReference>
<dbReference type="UniPathway" id="UPA00098">
    <property type="reaction ID" value="UER00360"/>
</dbReference>
<sequence length="421" mass="45671">MSQEDNSSYTGYLQQAQAASRSLSSLSPDLVNAVLRDVAAATREQAEFLLAENAKDLDRMAPEDPKYDRLKLTEARLQDIAQDLENVAQLRSPLGEVLLQKTLSNGLAISKVRVPLGVVGVIYEARPNVTYDVFSLCFKTGNACILKGGSDADVSNQAIASVIHRVLERHGIEPQVATLLPADRLATEALLQATDYVDVLIPRGSQALIDYVRQNAKVPVIETGAGIVHTYFDAAADLEKGKKIIFNAKTRRVSVCNALDCLLIHQSRLADLPALVAPLAQAQVELFADALAYQSLQDSYPARLLFAAQEEHFGTEFLALRMAVKTVPDVSAALDHIARYSSKHSEAILSEDPVALETFLNRVDAAAVYANASTAFTDGAQFGLGAEIGISTQKLHARGPMGLEELTSYKWIVRGDGQVRR</sequence>
<dbReference type="NCBIfam" id="NF001221">
    <property type="entry name" value="PRK00197.1"/>
    <property type="match status" value="1"/>
</dbReference>
<dbReference type="InterPro" id="IPR016162">
    <property type="entry name" value="Ald_DH_N"/>
</dbReference>
<dbReference type="Proteomes" id="UP000271010">
    <property type="component" value="Unassembled WGS sequence"/>
</dbReference>
<evidence type="ECO:0000256" key="4">
    <source>
        <dbReference type="ARBA" id="ARBA00022857"/>
    </source>
</evidence>
<dbReference type="InterPro" id="IPR016163">
    <property type="entry name" value="Ald_DH_C"/>
</dbReference>
<organism evidence="9 10">
    <name type="scientific">Rufibacter immobilis</name>
    <dbReference type="NCBI Taxonomy" id="1348778"/>
    <lineage>
        <taxon>Bacteria</taxon>
        <taxon>Pseudomonadati</taxon>
        <taxon>Bacteroidota</taxon>
        <taxon>Cytophagia</taxon>
        <taxon>Cytophagales</taxon>
        <taxon>Hymenobacteraceae</taxon>
        <taxon>Rufibacter</taxon>
    </lineage>
</organism>
<comment type="function">
    <text evidence="7">Catalyzes the NADPH-dependent reduction of L-glutamate 5-phosphate into L-glutamate 5-semialdehyde and phosphate. The product spontaneously undergoes cyclization to form 1-pyrroline-5-carboxylate.</text>
</comment>
<evidence type="ECO:0000256" key="2">
    <source>
        <dbReference type="ARBA" id="ARBA00022605"/>
    </source>
</evidence>
<dbReference type="Gene3D" id="3.40.309.10">
    <property type="entry name" value="Aldehyde Dehydrogenase, Chain A, domain 2"/>
    <property type="match status" value="1"/>
</dbReference>
<dbReference type="PANTHER" id="PTHR11063:SF8">
    <property type="entry name" value="DELTA-1-PYRROLINE-5-CARBOXYLATE SYNTHASE"/>
    <property type="match status" value="1"/>
</dbReference>
<evidence type="ECO:0000256" key="1">
    <source>
        <dbReference type="ARBA" id="ARBA00004985"/>
    </source>
</evidence>
<evidence type="ECO:0000256" key="6">
    <source>
        <dbReference type="ARBA" id="ARBA00049024"/>
    </source>
</evidence>
<dbReference type="PIRSF" id="PIRSF000151">
    <property type="entry name" value="GPR"/>
    <property type="match status" value="1"/>
</dbReference>
<dbReference type="EMBL" id="RJJE01000017">
    <property type="protein sequence ID" value="RNI27777.1"/>
    <property type="molecule type" value="Genomic_DNA"/>
</dbReference>
<dbReference type="AlphaFoldDB" id="A0A3M9MRE2"/>
<evidence type="ECO:0000256" key="5">
    <source>
        <dbReference type="ARBA" id="ARBA00023002"/>
    </source>
</evidence>
<dbReference type="InterPro" id="IPR000965">
    <property type="entry name" value="GPR_dom"/>
</dbReference>
<dbReference type="HAMAP" id="MF_00412">
    <property type="entry name" value="ProA"/>
    <property type="match status" value="1"/>
</dbReference>
<dbReference type="OrthoDB" id="9809970at2"/>
<dbReference type="PROSITE" id="PS01223">
    <property type="entry name" value="PROA"/>
    <property type="match status" value="1"/>
</dbReference>
<keyword evidence="10" id="KW-1185">Reference proteome</keyword>
<reference evidence="9 10" key="1">
    <citation type="submission" date="2018-11" db="EMBL/GenBank/DDBJ databases">
        <title>Rufibacter latericius sp. nov., isolated from water in Baiyang Lake.</title>
        <authorList>
            <person name="Yang Y."/>
        </authorList>
    </citation>
    <scope>NUCLEOTIDE SEQUENCE [LARGE SCALE GENOMIC DNA]</scope>
    <source>
        <strain evidence="9 10">MCC P1</strain>
    </source>
</reference>
<comment type="subcellular location">
    <subcellularLocation>
        <location evidence="7">Cytoplasm</location>
    </subcellularLocation>
</comment>
<dbReference type="CDD" id="cd07079">
    <property type="entry name" value="ALDH_F18-19_ProA-GPR"/>
    <property type="match status" value="1"/>
</dbReference>
<name>A0A3M9MRE2_9BACT</name>
<dbReference type="RefSeq" id="WP_123134242.1">
    <property type="nucleotide sequence ID" value="NZ_RJJE01000017.1"/>
</dbReference>
<dbReference type="Gene3D" id="3.40.605.10">
    <property type="entry name" value="Aldehyde Dehydrogenase, Chain A, domain 1"/>
    <property type="match status" value="1"/>
</dbReference>
<comment type="pathway">
    <text evidence="1 7">Amino-acid biosynthesis; L-proline biosynthesis; L-glutamate 5-semialdehyde from L-glutamate: step 2/2.</text>
</comment>
<comment type="similarity">
    <text evidence="7">Belongs to the gamma-glutamyl phosphate reductase family.</text>
</comment>
<dbReference type="EC" id="1.2.1.41" evidence="7"/>
<feature type="domain" description="Aldehyde dehydrogenase" evidence="8">
    <location>
        <begin position="10"/>
        <end position="273"/>
    </location>
</feature>
<evidence type="ECO:0000313" key="9">
    <source>
        <dbReference type="EMBL" id="RNI27777.1"/>
    </source>
</evidence>
<dbReference type="GO" id="GO:0055129">
    <property type="term" value="P:L-proline biosynthetic process"/>
    <property type="evidence" value="ECO:0007669"/>
    <property type="project" value="UniProtKB-UniRule"/>
</dbReference>
<comment type="caution">
    <text evidence="9">The sequence shown here is derived from an EMBL/GenBank/DDBJ whole genome shotgun (WGS) entry which is preliminary data.</text>
</comment>
<dbReference type="GO" id="GO:0005737">
    <property type="term" value="C:cytoplasm"/>
    <property type="evidence" value="ECO:0007669"/>
    <property type="project" value="UniProtKB-SubCell"/>
</dbReference>
<gene>
    <name evidence="7" type="primary">proA</name>
    <name evidence="9" type="ORF">EFA69_16860</name>
</gene>
<keyword evidence="7" id="KW-0963">Cytoplasm</keyword>